<keyword evidence="3" id="KW-1185">Reference proteome</keyword>
<accession>A0A1Z5JZY3</accession>
<evidence type="ECO:0000313" key="2">
    <source>
        <dbReference type="EMBL" id="GAX19584.1"/>
    </source>
</evidence>
<dbReference type="InParanoid" id="A0A1Z5JZY3"/>
<dbReference type="EMBL" id="BDSP01000137">
    <property type="protein sequence ID" value="GAX19584.1"/>
    <property type="molecule type" value="Genomic_DNA"/>
</dbReference>
<sequence>MAFVAQAEDWVHEPCVDWETTAVAYDEAYAQWSPPPCYTFSFTFVGLVMEPPNNRTVLFGQPYSYDDGRYGDLQTLDDFWNLYKEKCIQGCPTEGANSCSMEVNDDGFFHPTYLSMDLDSRYIHDAYNYRIEHVREVDCLVTEGPLLIEDAQEKKKDKQKTKKDKKKSKKGKKNKKTNKGKLLRKRGD</sequence>
<feature type="compositionally biased region" description="Basic residues" evidence="1">
    <location>
        <begin position="157"/>
        <end position="188"/>
    </location>
</feature>
<organism evidence="2 3">
    <name type="scientific">Fistulifera solaris</name>
    <name type="common">Oleaginous diatom</name>
    <dbReference type="NCBI Taxonomy" id="1519565"/>
    <lineage>
        <taxon>Eukaryota</taxon>
        <taxon>Sar</taxon>
        <taxon>Stramenopiles</taxon>
        <taxon>Ochrophyta</taxon>
        <taxon>Bacillariophyta</taxon>
        <taxon>Bacillariophyceae</taxon>
        <taxon>Bacillariophycidae</taxon>
        <taxon>Naviculales</taxon>
        <taxon>Naviculaceae</taxon>
        <taxon>Fistulifera</taxon>
    </lineage>
</organism>
<gene>
    <name evidence="2" type="ORF">FisN_19Hu162</name>
</gene>
<dbReference type="Proteomes" id="UP000198406">
    <property type="component" value="Unassembled WGS sequence"/>
</dbReference>
<evidence type="ECO:0000313" key="3">
    <source>
        <dbReference type="Proteomes" id="UP000198406"/>
    </source>
</evidence>
<protein>
    <submittedName>
        <fullName evidence="2">Uncharacterized protein</fullName>
    </submittedName>
</protein>
<evidence type="ECO:0000256" key="1">
    <source>
        <dbReference type="SAM" id="MobiDB-lite"/>
    </source>
</evidence>
<dbReference type="AlphaFoldDB" id="A0A1Z5JZY3"/>
<name>A0A1Z5JZY3_FISSO</name>
<feature type="region of interest" description="Disordered" evidence="1">
    <location>
        <begin position="150"/>
        <end position="188"/>
    </location>
</feature>
<proteinExistence type="predicted"/>
<comment type="caution">
    <text evidence="2">The sequence shown here is derived from an EMBL/GenBank/DDBJ whole genome shotgun (WGS) entry which is preliminary data.</text>
</comment>
<reference evidence="2 3" key="1">
    <citation type="journal article" date="2015" name="Plant Cell">
        <title>Oil accumulation by the oleaginous diatom Fistulifera solaris as revealed by the genome and transcriptome.</title>
        <authorList>
            <person name="Tanaka T."/>
            <person name="Maeda Y."/>
            <person name="Veluchamy A."/>
            <person name="Tanaka M."/>
            <person name="Abida H."/>
            <person name="Marechal E."/>
            <person name="Bowler C."/>
            <person name="Muto M."/>
            <person name="Sunaga Y."/>
            <person name="Tanaka M."/>
            <person name="Yoshino T."/>
            <person name="Taniguchi T."/>
            <person name="Fukuda Y."/>
            <person name="Nemoto M."/>
            <person name="Matsumoto M."/>
            <person name="Wong P.S."/>
            <person name="Aburatani S."/>
            <person name="Fujibuchi W."/>
        </authorList>
    </citation>
    <scope>NUCLEOTIDE SEQUENCE [LARGE SCALE GENOMIC DNA]</scope>
    <source>
        <strain evidence="2 3">JPCC DA0580</strain>
    </source>
</reference>